<organism evidence="8 9">
    <name type="scientific">Thalassoglobus polymorphus</name>
    <dbReference type="NCBI Taxonomy" id="2527994"/>
    <lineage>
        <taxon>Bacteria</taxon>
        <taxon>Pseudomonadati</taxon>
        <taxon>Planctomycetota</taxon>
        <taxon>Planctomycetia</taxon>
        <taxon>Planctomycetales</taxon>
        <taxon>Planctomycetaceae</taxon>
        <taxon>Thalassoglobus</taxon>
    </lineage>
</organism>
<dbReference type="GO" id="GO:0051213">
    <property type="term" value="F:dioxygenase activity"/>
    <property type="evidence" value="ECO:0007669"/>
    <property type="project" value="UniProtKB-KW"/>
</dbReference>
<dbReference type="CDD" id="cd16350">
    <property type="entry name" value="VOC_like"/>
    <property type="match status" value="1"/>
</dbReference>
<reference evidence="8 9" key="1">
    <citation type="submission" date="2019-02" db="EMBL/GenBank/DDBJ databases">
        <title>Deep-cultivation of Planctomycetes and their phenomic and genomic characterization uncovers novel biology.</title>
        <authorList>
            <person name="Wiegand S."/>
            <person name="Jogler M."/>
            <person name="Boedeker C."/>
            <person name="Pinto D."/>
            <person name="Vollmers J."/>
            <person name="Rivas-Marin E."/>
            <person name="Kohn T."/>
            <person name="Peeters S.H."/>
            <person name="Heuer A."/>
            <person name="Rast P."/>
            <person name="Oberbeckmann S."/>
            <person name="Bunk B."/>
            <person name="Jeske O."/>
            <person name="Meyerdierks A."/>
            <person name="Storesund J.E."/>
            <person name="Kallscheuer N."/>
            <person name="Luecker S."/>
            <person name="Lage O.M."/>
            <person name="Pohl T."/>
            <person name="Merkel B.J."/>
            <person name="Hornburger P."/>
            <person name="Mueller R.-W."/>
            <person name="Bruemmer F."/>
            <person name="Labrenz M."/>
            <person name="Spormann A.M."/>
            <person name="Op den Camp H."/>
            <person name="Overmann J."/>
            <person name="Amann R."/>
            <person name="Jetten M.S.M."/>
            <person name="Mascher T."/>
            <person name="Medema M.H."/>
            <person name="Devos D.P."/>
            <person name="Kaster A.-K."/>
            <person name="Ovreas L."/>
            <person name="Rohde M."/>
            <person name="Galperin M.Y."/>
            <person name="Jogler C."/>
        </authorList>
    </citation>
    <scope>NUCLEOTIDE SEQUENCE [LARGE SCALE GENOMIC DNA]</scope>
    <source>
        <strain evidence="8 9">Mal48</strain>
    </source>
</reference>
<dbReference type="AlphaFoldDB" id="A0A517QPF9"/>
<dbReference type="KEGG" id="tpol:Mal48_27690"/>
<dbReference type="Pfam" id="PF07063">
    <property type="entry name" value="HGLS"/>
    <property type="match status" value="1"/>
</dbReference>
<dbReference type="PANTHER" id="PTHR31136:SF5">
    <property type="entry name" value="2-OXOADIPATE DIOXYGENASE_DECARBOXYLASE, CHLOROPLASTIC"/>
    <property type="match status" value="1"/>
</dbReference>
<dbReference type="RefSeq" id="WP_145199924.1">
    <property type="nucleotide sequence ID" value="NZ_CP036267.1"/>
</dbReference>
<dbReference type="Proteomes" id="UP000315724">
    <property type="component" value="Chromosome"/>
</dbReference>
<keyword evidence="2" id="KW-0223">Dioxygenase</keyword>
<gene>
    <name evidence="8" type="ORF">Mal48_27690</name>
</gene>
<dbReference type="OrthoDB" id="506370at2"/>
<evidence type="ECO:0000256" key="7">
    <source>
        <dbReference type="ARBA" id="ARBA00035045"/>
    </source>
</evidence>
<protein>
    <recommendedName>
        <fullName evidence="6">2-oxoadipate dioxygenase/decarboxylase</fullName>
        <ecNumber evidence="6">1.13.11.93</ecNumber>
    </recommendedName>
    <alternativeName>
        <fullName evidence="7">2-hydroxyglutarate synthase</fullName>
    </alternativeName>
</protein>
<dbReference type="InterPro" id="IPR009770">
    <property type="entry name" value="HGLS"/>
</dbReference>
<dbReference type="Gene3D" id="3.10.180.50">
    <property type="match status" value="1"/>
</dbReference>
<evidence type="ECO:0000256" key="1">
    <source>
        <dbReference type="ARBA" id="ARBA00001954"/>
    </source>
</evidence>
<evidence type="ECO:0000313" key="8">
    <source>
        <dbReference type="EMBL" id="QDT33516.1"/>
    </source>
</evidence>
<dbReference type="PANTHER" id="PTHR31136">
    <property type="entry name" value="DUF1338 DOMAIN-CONTAINING PROTEIN"/>
    <property type="match status" value="1"/>
</dbReference>
<dbReference type="EC" id="1.13.11.93" evidence="6"/>
<evidence type="ECO:0000256" key="5">
    <source>
        <dbReference type="ARBA" id="ARBA00035013"/>
    </source>
</evidence>
<evidence type="ECO:0000256" key="2">
    <source>
        <dbReference type="ARBA" id="ARBA00022964"/>
    </source>
</evidence>
<evidence type="ECO:0000256" key="4">
    <source>
        <dbReference type="ARBA" id="ARBA00023004"/>
    </source>
</evidence>
<keyword evidence="4" id="KW-0408">Iron</keyword>
<name>A0A517QPF9_9PLAN</name>
<sequence length="266" mass="30087">MSQLDSLLQTLWDTFQEMNPQAEAIHQLLSERGETVINDHIAFRTFDDPRVGIQILAKPFLVAGYKECGSYEFPGKHLFAKHYEHSDEQLPKIFISELKLNEMSEELQATAKTLVDQISSHELSSRQLCAQGRLWDIDHSTYSSLVEESEYAGWLSAFGFCANHFTVSVNALKSFMSLQELNEFVKSNGFPLNAMGGEIKGSPEELLEQSSTLAAQMDVSFSDGTFSIPSCYYEFARRYEQPDGKIFTGFIAKSADKIFQSTDRRE</sequence>
<comment type="cofactor">
    <cofactor evidence="1">
        <name>Fe(2+)</name>
        <dbReference type="ChEBI" id="CHEBI:29033"/>
    </cofactor>
</comment>
<evidence type="ECO:0000256" key="3">
    <source>
        <dbReference type="ARBA" id="ARBA00023002"/>
    </source>
</evidence>
<keyword evidence="3" id="KW-0560">Oxidoreductase</keyword>
<evidence type="ECO:0000256" key="6">
    <source>
        <dbReference type="ARBA" id="ARBA00035023"/>
    </source>
</evidence>
<evidence type="ECO:0000313" key="9">
    <source>
        <dbReference type="Proteomes" id="UP000315724"/>
    </source>
</evidence>
<keyword evidence="9" id="KW-1185">Reference proteome</keyword>
<comment type="similarity">
    <text evidence="5">Belongs to the 2-oxoadipate dioxygenase/decarboxylase family.</text>
</comment>
<proteinExistence type="inferred from homology"/>
<dbReference type="SMART" id="SM01150">
    <property type="entry name" value="DUF1338"/>
    <property type="match status" value="1"/>
</dbReference>
<dbReference type="EMBL" id="CP036267">
    <property type="protein sequence ID" value="QDT33516.1"/>
    <property type="molecule type" value="Genomic_DNA"/>
</dbReference>
<accession>A0A517QPF9</accession>